<dbReference type="GO" id="GO:0009277">
    <property type="term" value="C:fungal-type cell wall"/>
    <property type="evidence" value="ECO:0007669"/>
    <property type="project" value="InterPro"/>
</dbReference>
<evidence type="ECO:0000256" key="6">
    <source>
        <dbReference type="RuleBase" id="RU365009"/>
    </source>
</evidence>
<keyword evidence="5 6" id="KW-1015">Disulfide bond</keyword>
<evidence type="ECO:0000256" key="5">
    <source>
        <dbReference type="ARBA" id="ARBA00023157"/>
    </source>
</evidence>
<dbReference type="InterPro" id="IPR001338">
    <property type="entry name" value="Class_I_Hydrophobin"/>
</dbReference>
<protein>
    <recommendedName>
        <fullName evidence="6">Hydrophobin</fullName>
    </recommendedName>
</protein>
<evidence type="ECO:0000256" key="4">
    <source>
        <dbReference type="ARBA" id="ARBA00022525"/>
    </source>
</evidence>
<dbReference type="Proteomes" id="UP000217199">
    <property type="component" value="Unassembled WGS sequence"/>
</dbReference>
<dbReference type="AlphaFoldDB" id="A0A286U4V9"/>
<evidence type="ECO:0000256" key="3">
    <source>
        <dbReference type="ARBA" id="ARBA00022512"/>
    </source>
</evidence>
<proteinExistence type="inferred from homology"/>
<keyword evidence="8" id="KW-1185">Reference proteome</keyword>
<evidence type="ECO:0000313" key="8">
    <source>
        <dbReference type="Proteomes" id="UP000217199"/>
    </source>
</evidence>
<dbReference type="Pfam" id="PF01185">
    <property type="entry name" value="Hydrophobin"/>
    <property type="match status" value="1"/>
</dbReference>
<evidence type="ECO:0000313" key="7">
    <source>
        <dbReference type="EMBL" id="PAV14604.1"/>
    </source>
</evidence>
<comment type="caution">
    <text evidence="7">The sequence shown here is derived from an EMBL/GenBank/DDBJ whole genome shotgun (WGS) entry which is preliminary data.</text>
</comment>
<keyword evidence="6" id="KW-0732">Signal</keyword>
<evidence type="ECO:0000256" key="2">
    <source>
        <dbReference type="ARBA" id="ARBA00010446"/>
    </source>
</evidence>
<organism evidence="7 8">
    <name type="scientific">Pyrrhoderma noxium</name>
    <dbReference type="NCBI Taxonomy" id="2282107"/>
    <lineage>
        <taxon>Eukaryota</taxon>
        <taxon>Fungi</taxon>
        <taxon>Dikarya</taxon>
        <taxon>Basidiomycota</taxon>
        <taxon>Agaricomycotina</taxon>
        <taxon>Agaricomycetes</taxon>
        <taxon>Hymenochaetales</taxon>
        <taxon>Hymenochaetaceae</taxon>
        <taxon>Pyrrhoderma</taxon>
    </lineage>
</organism>
<dbReference type="OrthoDB" id="3267340at2759"/>
<keyword evidence="3 6" id="KW-0134">Cell wall</keyword>
<name>A0A286U4V9_9AGAM</name>
<reference evidence="7 8" key="1">
    <citation type="journal article" date="2017" name="Mol. Ecol.">
        <title>Comparative and population genomic landscape of Phellinus noxius: A hypervariable fungus causing root rot in trees.</title>
        <authorList>
            <person name="Chung C.L."/>
            <person name="Lee T.J."/>
            <person name="Akiba M."/>
            <person name="Lee H.H."/>
            <person name="Kuo T.H."/>
            <person name="Liu D."/>
            <person name="Ke H.M."/>
            <person name="Yokoi T."/>
            <person name="Roa M.B."/>
            <person name="Lu M.J."/>
            <person name="Chang Y.Y."/>
            <person name="Ann P.J."/>
            <person name="Tsai J.N."/>
            <person name="Chen C.Y."/>
            <person name="Tzean S.S."/>
            <person name="Ota Y."/>
            <person name="Hattori T."/>
            <person name="Sahashi N."/>
            <person name="Liou R.F."/>
            <person name="Kikuchi T."/>
            <person name="Tsai I.J."/>
        </authorList>
    </citation>
    <scope>NUCLEOTIDE SEQUENCE [LARGE SCALE GENOMIC DNA]</scope>
    <source>
        <strain evidence="7 8">FFPRI411160</strain>
    </source>
</reference>
<accession>A0A286U4V9</accession>
<dbReference type="GO" id="GO:0005199">
    <property type="term" value="F:structural constituent of cell wall"/>
    <property type="evidence" value="ECO:0007669"/>
    <property type="project" value="InterPro"/>
</dbReference>
<dbReference type="CDD" id="cd23507">
    <property type="entry name" value="hydrophobin_I"/>
    <property type="match status" value="1"/>
</dbReference>
<sequence>MASETPVLGPVFYLGHNRCRMEYLPRIKDHRGSDIFPGAKLIKTTIKAPMRLPSYLFILIVATATKASLQPRQSSSGISPVECALQGSSVQCCQTIEPFSEIASVLTPILQAAGIPLPSLDSTIAFNCQADPLALDCSQTLLCCSAVVPNQNIGVNCQPADPLLR</sequence>
<evidence type="ECO:0000256" key="1">
    <source>
        <dbReference type="ARBA" id="ARBA00004191"/>
    </source>
</evidence>
<dbReference type="EMBL" id="NBII01000012">
    <property type="protein sequence ID" value="PAV14604.1"/>
    <property type="molecule type" value="Genomic_DNA"/>
</dbReference>
<gene>
    <name evidence="7" type="ORF">PNOK_0968200</name>
</gene>
<keyword evidence="4 6" id="KW-0964">Secreted</keyword>
<comment type="subcellular location">
    <subcellularLocation>
        <location evidence="1 6">Secreted</location>
        <location evidence="1 6">Cell wall</location>
    </subcellularLocation>
</comment>
<dbReference type="InParanoid" id="A0A286U4V9"/>
<comment type="similarity">
    <text evidence="2 6">Belongs to the fungal hydrophobin family.</text>
</comment>